<feature type="compositionally biased region" description="Acidic residues" evidence="3">
    <location>
        <begin position="31"/>
        <end position="58"/>
    </location>
</feature>
<gene>
    <name evidence="4" type="ORF">LARSCL_LOCUS20858</name>
</gene>
<proteinExistence type="inferred from homology"/>
<dbReference type="PANTHER" id="PTHR13245:SF14">
    <property type="entry name" value="RRP15-LIKE PROTEIN"/>
    <property type="match status" value="1"/>
</dbReference>
<name>A0AAV2BQD6_9ARAC</name>
<dbReference type="EMBL" id="CAXIEN010000462">
    <property type="protein sequence ID" value="CAL1298486.1"/>
    <property type="molecule type" value="Genomic_DNA"/>
</dbReference>
<evidence type="ECO:0000256" key="3">
    <source>
        <dbReference type="SAM" id="MobiDB-lite"/>
    </source>
</evidence>
<accession>A0AAV2BQD6</accession>
<dbReference type="Pfam" id="PF07890">
    <property type="entry name" value="Rrp15p"/>
    <property type="match status" value="1"/>
</dbReference>
<dbReference type="Proteomes" id="UP001497382">
    <property type="component" value="Unassembled WGS sequence"/>
</dbReference>
<dbReference type="InterPro" id="IPR012459">
    <property type="entry name" value="Rrp15"/>
</dbReference>
<feature type="region of interest" description="Disordered" evidence="3">
    <location>
        <begin position="17"/>
        <end position="84"/>
    </location>
</feature>
<evidence type="ECO:0000313" key="5">
    <source>
        <dbReference type="Proteomes" id="UP001497382"/>
    </source>
</evidence>
<comment type="similarity">
    <text evidence="1">Belongs to the RRP15 family.</text>
</comment>
<dbReference type="PANTHER" id="PTHR13245">
    <property type="entry name" value="RRP15-LIKE PROTEIN"/>
    <property type="match status" value="1"/>
</dbReference>
<sequence length="270" mass="30967">MGKRKLSKYSDYQLNDNEVVSKDIEIGQKEESEDENEELNLNDIDTFAEEISESDIESADGNVADESSEGESENSDGGNEGWADAMAKVLHTTTKSSKFILSKAKKDSDIKMKDTKQVELVDETGQVIKKKEPEKSNKSYSEKRKEMLEKQRLKAEWETMCRVKPDIRNKDRERELVRIATRGVVHLFNTVEKHQKTVKSSKKSKQKDKKLSVVKGNFMDILKECAKKDKDIQEDPAAKKVNQEATWSILKDDFMMGAEMKDWDKDDENT</sequence>
<keyword evidence="5" id="KW-1185">Reference proteome</keyword>
<reference evidence="4 5" key="1">
    <citation type="submission" date="2024-04" db="EMBL/GenBank/DDBJ databases">
        <authorList>
            <person name="Rising A."/>
            <person name="Reimegard J."/>
            <person name="Sonavane S."/>
            <person name="Akerstrom W."/>
            <person name="Nylinder S."/>
            <person name="Hedman E."/>
            <person name="Kallberg Y."/>
        </authorList>
    </citation>
    <scope>NUCLEOTIDE SEQUENCE [LARGE SCALE GENOMIC DNA]</scope>
</reference>
<comment type="caution">
    <text evidence="4">The sequence shown here is derived from an EMBL/GenBank/DDBJ whole genome shotgun (WGS) entry which is preliminary data.</text>
</comment>
<evidence type="ECO:0000256" key="1">
    <source>
        <dbReference type="ARBA" id="ARBA00007462"/>
    </source>
</evidence>
<protein>
    <recommendedName>
        <fullName evidence="2">RRP15-like protein</fullName>
    </recommendedName>
</protein>
<organism evidence="4 5">
    <name type="scientific">Larinioides sclopetarius</name>
    <dbReference type="NCBI Taxonomy" id="280406"/>
    <lineage>
        <taxon>Eukaryota</taxon>
        <taxon>Metazoa</taxon>
        <taxon>Ecdysozoa</taxon>
        <taxon>Arthropoda</taxon>
        <taxon>Chelicerata</taxon>
        <taxon>Arachnida</taxon>
        <taxon>Araneae</taxon>
        <taxon>Araneomorphae</taxon>
        <taxon>Entelegynae</taxon>
        <taxon>Araneoidea</taxon>
        <taxon>Araneidae</taxon>
        <taxon>Larinioides</taxon>
    </lineage>
</organism>
<evidence type="ECO:0000256" key="2">
    <source>
        <dbReference type="ARBA" id="ARBA00017475"/>
    </source>
</evidence>
<evidence type="ECO:0000313" key="4">
    <source>
        <dbReference type="EMBL" id="CAL1298486.1"/>
    </source>
</evidence>
<dbReference type="AlphaFoldDB" id="A0AAV2BQD6"/>
<dbReference type="GO" id="GO:0000470">
    <property type="term" value="P:maturation of LSU-rRNA"/>
    <property type="evidence" value="ECO:0007669"/>
    <property type="project" value="TreeGrafter"/>
</dbReference>
<feature type="region of interest" description="Disordered" evidence="3">
    <location>
        <begin position="129"/>
        <end position="149"/>
    </location>
</feature>
<feature type="compositionally biased region" description="Basic and acidic residues" evidence="3">
    <location>
        <begin position="19"/>
        <end position="30"/>
    </location>
</feature>
<dbReference type="GO" id="GO:0030687">
    <property type="term" value="C:preribosome, large subunit precursor"/>
    <property type="evidence" value="ECO:0007669"/>
    <property type="project" value="TreeGrafter"/>
</dbReference>
<dbReference type="GO" id="GO:0000460">
    <property type="term" value="P:maturation of 5.8S rRNA"/>
    <property type="evidence" value="ECO:0007669"/>
    <property type="project" value="TreeGrafter"/>
</dbReference>